<keyword evidence="2" id="KW-0134">Cell wall</keyword>
<feature type="compositionally biased region" description="Polar residues" evidence="6">
    <location>
        <begin position="102"/>
        <end position="117"/>
    </location>
</feature>
<evidence type="ECO:0000313" key="8">
    <source>
        <dbReference type="EMBL" id="KXA36095.1"/>
    </source>
</evidence>
<gene>
    <name evidence="8" type="ORF">HMPREF3225_02451</name>
</gene>
<dbReference type="NCBIfam" id="TIGR01167">
    <property type="entry name" value="LPXTG_anchor"/>
    <property type="match status" value="1"/>
</dbReference>
<dbReference type="AlphaFoldDB" id="A0ABD4ECW1"/>
<dbReference type="InterPro" id="IPR027579">
    <property type="entry name" value="SSSPR51_Rpt"/>
</dbReference>
<evidence type="ECO:0000256" key="1">
    <source>
        <dbReference type="ARBA" id="ARBA00004168"/>
    </source>
</evidence>
<feature type="domain" description="Gram-positive cocci surface proteins LPxTG" evidence="7">
    <location>
        <begin position="144"/>
        <end position="178"/>
    </location>
</feature>
<dbReference type="RefSeq" id="WP_155639656.1">
    <property type="nucleotide sequence ID" value="NZ_KQ957400.1"/>
</dbReference>
<keyword evidence="4" id="KW-0732">Signal</keyword>
<dbReference type="Pfam" id="PF00746">
    <property type="entry name" value="Gram_pos_anchor"/>
    <property type="match status" value="1"/>
</dbReference>
<name>A0ABD4ECW1_STALU</name>
<keyword evidence="3" id="KW-0964">Secreted</keyword>
<comment type="subcellular location">
    <subcellularLocation>
        <location evidence="1">Secreted</location>
        <location evidence="1">Cell wall</location>
        <topology evidence="1">Peptidoglycan-anchor</topology>
    </subcellularLocation>
</comment>
<organism evidence="8 9">
    <name type="scientific">Staphylococcus lugdunensis</name>
    <dbReference type="NCBI Taxonomy" id="28035"/>
    <lineage>
        <taxon>Bacteria</taxon>
        <taxon>Bacillati</taxon>
        <taxon>Bacillota</taxon>
        <taxon>Bacilli</taxon>
        <taxon>Bacillales</taxon>
        <taxon>Staphylococcaceae</taxon>
        <taxon>Staphylococcus</taxon>
    </lineage>
</organism>
<dbReference type="NCBIfam" id="TIGR04308">
    <property type="entry name" value="repeat_SSSPR51"/>
    <property type="match status" value="1"/>
</dbReference>
<reference evidence="8 9" key="1">
    <citation type="submission" date="2016-01" db="EMBL/GenBank/DDBJ databases">
        <authorList>
            <person name="Mitreva M."/>
            <person name="Pepin K.H."/>
            <person name="Mihindukulasuriya K.A."/>
            <person name="Fulton R."/>
            <person name="Fronick C."/>
            <person name="O'Laughlin M."/>
            <person name="Miner T."/>
            <person name="Herter B."/>
            <person name="Rosa B.A."/>
            <person name="Cordes M."/>
            <person name="Tomlinson C."/>
            <person name="Wollam A."/>
            <person name="Palsikar V.B."/>
            <person name="Mardis E.R."/>
            <person name="Wilson R.K."/>
        </authorList>
    </citation>
    <scope>NUCLEOTIDE SEQUENCE [LARGE SCALE GENOMIC DNA]</scope>
    <source>
        <strain evidence="8 9">MJR7738</strain>
    </source>
</reference>
<dbReference type="InterPro" id="IPR019931">
    <property type="entry name" value="LPXTG_anchor"/>
</dbReference>
<sequence length="178" mass="20368">QYTGKVTEKDGITTYVYERIQSKVPNDAPRVDIDELKITIYVDTNGREIVPSRKGQLPPEQFIGQDWQYTGHKIEKDGITTYIYKKVENAVPAKQLKKTKHNTQSESQFKHTPQVKQQLVKYHNVKEQRSIEKSEHTDMHVSELPETGETANKNGLIGGLLIAIGAFFVTKRKKENTK</sequence>
<accession>A0ABD4ECW1</accession>
<evidence type="ECO:0000259" key="7">
    <source>
        <dbReference type="PROSITE" id="PS50847"/>
    </source>
</evidence>
<evidence type="ECO:0000256" key="6">
    <source>
        <dbReference type="SAM" id="MobiDB-lite"/>
    </source>
</evidence>
<evidence type="ECO:0000256" key="5">
    <source>
        <dbReference type="ARBA" id="ARBA00023088"/>
    </source>
</evidence>
<feature type="non-terminal residue" evidence="8">
    <location>
        <position position="1"/>
    </location>
</feature>
<keyword evidence="5" id="KW-0572">Peptidoglycan-anchor</keyword>
<dbReference type="EMBL" id="LRQI01000096">
    <property type="protein sequence ID" value="KXA36095.1"/>
    <property type="molecule type" value="Genomic_DNA"/>
</dbReference>
<comment type="caution">
    <text evidence="8">The sequence shown here is derived from an EMBL/GenBank/DDBJ whole genome shotgun (WGS) entry which is preliminary data.</text>
</comment>
<evidence type="ECO:0000256" key="3">
    <source>
        <dbReference type="ARBA" id="ARBA00022525"/>
    </source>
</evidence>
<proteinExistence type="predicted"/>
<protein>
    <submittedName>
        <fullName evidence="8">LPXTG-motif protein cell wall anchor domain protein</fullName>
    </submittedName>
</protein>
<evidence type="ECO:0000256" key="2">
    <source>
        <dbReference type="ARBA" id="ARBA00022512"/>
    </source>
</evidence>
<dbReference type="PROSITE" id="PS50847">
    <property type="entry name" value="GRAM_POS_ANCHORING"/>
    <property type="match status" value="1"/>
</dbReference>
<evidence type="ECO:0000256" key="4">
    <source>
        <dbReference type="ARBA" id="ARBA00022729"/>
    </source>
</evidence>
<feature type="region of interest" description="Disordered" evidence="6">
    <location>
        <begin position="98"/>
        <end position="117"/>
    </location>
</feature>
<evidence type="ECO:0000313" key="9">
    <source>
        <dbReference type="Proteomes" id="UP000070063"/>
    </source>
</evidence>
<dbReference type="Pfam" id="PF18877">
    <property type="entry name" value="SSSPR-51"/>
    <property type="match status" value="1"/>
</dbReference>
<dbReference type="Proteomes" id="UP000070063">
    <property type="component" value="Unassembled WGS sequence"/>
</dbReference>